<gene>
    <name evidence="1" type="ORF">RirG_164130</name>
</gene>
<dbReference type="HOGENOM" id="CLU_2528660_0_0_1"/>
<name>A0A015M5V9_RHIIW</name>
<protein>
    <submittedName>
        <fullName evidence="1">Uncharacterized protein</fullName>
    </submittedName>
</protein>
<dbReference type="EMBL" id="JEMT01024819">
    <property type="protein sequence ID" value="EXX62188.1"/>
    <property type="molecule type" value="Genomic_DNA"/>
</dbReference>
<keyword evidence="2" id="KW-1185">Reference proteome</keyword>
<sequence length="84" mass="9933">MEMKKEWKRGDESVERDGKGMEKTAKVLEKWSRFIFDGLIPTKVFTHLKTWNTKRLVKGMFSSNFTSKELRNKPSKKKKLVNVL</sequence>
<evidence type="ECO:0000313" key="2">
    <source>
        <dbReference type="Proteomes" id="UP000022910"/>
    </source>
</evidence>
<dbReference type="Proteomes" id="UP000022910">
    <property type="component" value="Unassembled WGS sequence"/>
</dbReference>
<evidence type="ECO:0000313" key="1">
    <source>
        <dbReference type="EMBL" id="EXX62188.1"/>
    </source>
</evidence>
<comment type="caution">
    <text evidence="1">The sequence shown here is derived from an EMBL/GenBank/DDBJ whole genome shotgun (WGS) entry which is preliminary data.</text>
</comment>
<accession>A0A015M5V9</accession>
<organism evidence="1 2">
    <name type="scientific">Rhizophagus irregularis (strain DAOM 197198w)</name>
    <name type="common">Glomus intraradices</name>
    <dbReference type="NCBI Taxonomy" id="1432141"/>
    <lineage>
        <taxon>Eukaryota</taxon>
        <taxon>Fungi</taxon>
        <taxon>Fungi incertae sedis</taxon>
        <taxon>Mucoromycota</taxon>
        <taxon>Glomeromycotina</taxon>
        <taxon>Glomeromycetes</taxon>
        <taxon>Glomerales</taxon>
        <taxon>Glomeraceae</taxon>
        <taxon>Rhizophagus</taxon>
    </lineage>
</organism>
<dbReference type="AlphaFoldDB" id="A0A015M5V9"/>
<reference evidence="1 2" key="1">
    <citation type="submission" date="2014-02" db="EMBL/GenBank/DDBJ databases">
        <title>Single nucleus genome sequencing reveals high similarity among nuclei of an endomycorrhizal fungus.</title>
        <authorList>
            <person name="Lin K."/>
            <person name="Geurts R."/>
            <person name="Zhang Z."/>
            <person name="Limpens E."/>
            <person name="Saunders D.G."/>
            <person name="Mu D."/>
            <person name="Pang E."/>
            <person name="Cao H."/>
            <person name="Cha H."/>
            <person name="Lin T."/>
            <person name="Zhou Q."/>
            <person name="Shang Y."/>
            <person name="Li Y."/>
            <person name="Ivanov S."/>
            <person name="Sharma T."/>
            <person name="Velzen R.V."/>
            <person name="Ruijter N.D."/>
            <person name="Aanen D.K."/>
            <person name="Win J."/>
            <person name="Kamoun S."/>
            <person name="Bisseling T."/>
            <person name="Huang S."/>
        </authorList>
    </citation>
    <scope>NUCLEOTIDE SEQUENCE [LARGE SCALE GENOMIC DNA]</scope>
    <source>
        <strain evidence="2">DAOM197198w</strain>
    </source>
</reference>
<proteinExistence type="predicted"/>